<dbReference type="Proteomes" id="UP001209878">
    <property type="component" value="Unassembled WGS sequence"/>
</dbReference>
<name>A0AAD9KRY7_RIDPI</name>
<evidence type="ECO:0000313" key="1">
    <source>
        <dbReference type="EMBL" id="KAK2176553.1"/>
    </source>
</evidence>
<comment type="caution">
    <text evidence="1">The sequence shown here is derived from an EMBL/GenBank/DDBJ whole genome shotgun (WGS) entry which is preliminary data.</text>
</comment>
<evidence type="ECO:0000313" key="2">
    <source>
        <dbReference type="Proteomes" id="UP001209878"/>
    </source>
</evidence>
<reference evidence="1" key="1">
    <citation type="journal article" date="2023" name="Mol. Biol. Evol.">
        <title>Third-Generation Sequencing Reveals the Adaptive Role of the Epigenome in Three Deep-Sea Polychaetes.</title>
        <authorList>
            <person name="Perez M."/>
            <person name="Aroh O."/>
            <person name="Sun Y."/>
            <person name="Lan Y."/>
            <person name="Juniper S.K."/>
            <person name="Young C.R."/>
            <person name="Angers B."/>
            <person name="Qian P.Y."/>
        </authorList>
    </citation>
    <scope>NUCLEOTIDE SEQUENCE</scope>
    <source>
        <strain evidence="1">R07B-5</strain>
    </source>
</reference>
<gene>
    <name evidence="1" type="ORF">NP493_656g01015</name>
</gene>
<sequence>MSGGVGACLDTVVCSISAFVYTNTRMLVVTVQSVAGSTFTPIAAFDVHASLCTSAVLSRALIDVVTCLPVVAQLKSCSTGTDETTASLRTRLTTASVIGGALLHTYTRVTVRAVELVSAVTFTTITSDRIGAPL</sequence>
<protein>
    <submittedName>
        <fullName evidence="1">Uncharacterized protein</fullName>
    </submittedName>
</protein>
<organism evidence="1 2">
    <name type="scientific">Ridgeia piscesae</name>
    <name type="common">Tubeworm</name>
    <dbReference type="NCBI Taxonomy" id="27915"/>
    <lineage>
        <taxon>Eukaryota</taxon>
        <taxon>Metazoa</taxon>
        <taxon>Spiralia</taxon>
        <taxon>Lophotrochozoa</taxon>
        <taxon>Annelida</taxon>
        <taxon>Polychaeta</taxon>
        <taxon>Sedentaria</taxon>
        <taxon>Canalipalpata</taxon>
        <taxon>Sabellida</taxon>
        <taxon>Siboglinidae</taxon>
        <taxon>Ridgeia</taxon>
    </lineage>
</organism>
<proteinExistence type="predicted"/>
<dbReference type="AlphaFoldDB" id="A0AAD9KRY7"/>
<dbReference type="EMBL" id="JAODUO010000656">
    <property type="protein sequence ID" value="KAK2176553.1"/>
    <property type="molecule type" value="Genomic_DNA"/>
</dbReference>
<accession>A0AAD9KRY7</accession>
<keyword evidence="2" id="KW-1185">Reference proteome</keyword>